<dbReference type="EMBL" id="CAIIXF020000008">
    <property type="protein sequence ID" value="CAH1791010.1"/>
    <property type="molecule type" value="Genomic_DNA"/>
</dbReference>
<feature type="compositionally biased region" description="Polar residues" evidence="1">
    <location>
        <begin position="84"/>
        <end position="94"/>
    </location>
</feature>
<feature type="compositionally biased region" description="Polar residues" evidence="1">
    <location>
        <begin position="1"/>
        <end position="10"/>
    </location>
</feature>
<keyword evidence="3" id="KW-1185">Reference proteome</keyword>
<evidence type="ECO:0000313" key="3">
    <source>
        <dbReference type="Proteomes" id="UP000749559"/>
    </source>
</evidence>
<feature type="compositionally biased region" description="Basic and acidic residues" evidence="1">
    <location>
        <begin position="52"/>
        <end position="63"/>
    </location>
</feature>
<proteinExistence type="predicted"/>
<reference evidence="2" key="1">
    <citation type="submission" date="2022-03" db="EMBL/GenBank/DDBJ databases">
        <authorList>
            <person name="Martin C."/>
        </authorList>
    </citation>
    <scope>NUCLEOTIDE SEQUENCE</scope>
</reference>
<accession>A0A8S4P9M6</accession>
<name>A0A8S4P9M6_OWEFU</name>
<feature type="region of interest" description="Disordered" evidence="1">
    <location>
        <begin position="1"/>
        <end position="63"/>
    </location>
</feature>
<feature type="region of interest" description="Disordered" evidence="1">
    <location>
        <begin position="81"/>
        <end position="113"/>
    </location>
</feature>
<organism evidence="2 3">
    <name type="scientific">Owenia fusiformis</name>
    <name type="common">Polychaete worm</name>
    <dbReference type="NCBI Taxonomy" id="6347"/>
    <lineage>
        <taxon>Eukaryota</taxon>
        <taxon>Metazoa</taxon>
        <taxon>Spiralia</taxon>
        <taxon>Lophotrochozoa</taxon>
        <taxon>Annelida</taxon>
        <taxon>Polychaeta</taxon>
        <taxon>Sedentaria</taxon>
        <taxon>Canalipalpata</taxon>
        <taxon>Sabellida</taxon>
        <taxon>Oweniida</taxon>
        <taxon>Oweniidae</taxon>
        <taxon>Owenia</taxon>
    </lineage>
</organism>
<dbReference type="Proteomes" id="UP000749559">
    <property type="component" value="Unassembled WGS sequence"/>
</dbReference>
<sequence length="113" mass="13160">MQGSTPQQNEFNKKIDMKKEKHSKDTIRKAERLRLEMADSKAKVTPSLDTMLGDKHEELEQRKQAEREAIEKKYRFGFKRQINDNKMSNPNRAKSVTDKPSVLPAEKIETISE</sequence>
<dbReference type="AlphaFoldDB" id="A0A8S4P9M6"/>
<evidence type="ECO:0000313" key="2">
    <source>
        <dbReference type="EMBL" id="CAH1791010.1"/>
    </source>
</evidence>
<comment type="caution">
    <text evidence="2">The sequence shown here is derived from an EMBL/GenBank/DDBJ whole genome shotgun (WGS) entry which is preliminary data.</text>
</comment>
<gene>
    <name evidence="2" type="ORF">OFUS_LOCUS16149</name>
</gene>
<evidence type="ECO:0000256" key="1">
    <source>
        <dbReference type="SAM" id="MobiDB-lite"/>
    </source>
</evidence>
<protein>
    <submittedName>
        <fullName evidence="2">Uncharacterized protein</fullName>
    </submittedName>
</protein>
<feature type="compositionally biased region" description="Basic and acidic residues" evidence="1">
    <location>
        <begin position="11"/>
        <end position="42"/>
    </location>
</feature>